<reference evidence="1" key="1">
    <citation type="submission" date="2019-03" db="EMBL/GenBank/DDBJ databases">
        <authorList>
            <person name="Mank J."/>
            <person name="Almeida P."/>
        </authorList>
    </citation>
    <scope>NUCLEOTIDE SEQUENCE</scope>
    <source>
        <strain evidence="1">78183</strain>
    </source>
</reference>
<sequence length="147" mass="16244">MSLVPAAICAAGDNLYQLVILSEFRYEATIIFLLMVIEKKASGSTKRQEAVQLTSQLLFKLIRSWIYDPKNASTLLFAPLDKNFMQMGGFTPARASIELGKVHIPSPQIKPEATAGPKASAFALSIFSQINRIKLPTHMSMAKYEPI</sequence>
<organism evidence="1">
    <name type="scientific">Salix viminalis</name>
    <name type="common">Common osier</name>
    <name type="synonym">Basket willow</name>
    <dbReference type="NCBI Taxonomy" id="40686"/>
    <lineage>
        <taxon>Eukaryota</taxon>
        <taxon>Viridiplantae</taxon>
        <taxon>Streptophyta</taxon>
        <taxon>Embryophyta</taxon>
        <taxon>Tracheophyta</taxon>
        <taxon>Spermatophyta</taxon>
        <taxon>Magnoliopsida</taxon>
        <taxon>eudicotyledons</taxon>
        <taxon>Gunneridae</taxon>
        <taxon>Pentapetalae</taxon>
        <taxon>rosids</taxon>
        <taxon>fabids</taxon>
        <taxon>Malpighiales</taxon>
        <taxon>Salicaceae</taxon>
        <taxon>Saliceae</taxon>
        <taxon>Salix</taxon>
    </lineage>
</organism>
<evidence type="ECO:0000313" key="1">
    <source>
        <dbReference type="EMBL" id="VFU62469.1"/>
    </source>
</evidence>
<dbReference type="EMBL" id="CAADRP010002152">
    <property type="protein sequence ID" value="VFU62469.1"/>
    <property type="molecule type" value="Genomic_DNA"/>
</dbReference>
<proteinExistence type="predicted"/>
<protein>
    <submittedName>
        <fullName evidence="1">Uncharacterized protein</fullName>
    </submittedName>
</protein>
<name>A0A6N2N9C2_SALVM</name>
<gene>
    <name evidence="1" type="ORF">SVIM_LOCUS472501</name>
</gene>
<dbReference type="AlphaFoldDB" id="A0A6N2N9C2"/>
<accession>A0A6N2N9C2</accession>